<gene>
    <name evidence="1" type="ORF">D7S86_26910</name>
</gene>
<keyword evidence="2" id="KW-1185">Reference proteome</keyword>
<sequence>METTLQSIEQSTRFGELTNARKIQGYRSQACCFSCQKSGFESGTQSRVSKCRIGGFTIVANGVCDQFARTE</sequence>
<organism evidence="1 2">
    <name type="scientific">Pararobbsia silviterrae</name>
    <dbReference type="NCBI Taxonomy" id="1792498"/>
    <lineage>
        <taxon>Bacteria</taxon>
        <taxon>Pseudomonadati</taxon>
        <taxon>Pseudomonadota</taxon>
        <taxon>Betaproteobacteria</taxon>
        <taxon>Burkholderiales</taxon>
        <taxon>Burkholderiaceae</taxon>
        <taxon>Pararobbsia</taxon>
    </lineage>
</organism>
<reference evidence="1 2" key="1">
    <citation type="submission" date="2018-10" db="EMBL/GenBank/DDBJ databases">
        <title>Robbsia sp. DHC34, isolated from soil.</title>
        <authorList>
            <person name="Gao Z.-H."/>
            <person name="Qiu L.-H."/>
        </authorList>
    </citation>
    <scope>NUCLEOTIDE SEQUENCE [LARGE SCALE GENOMIC DNA]</scope>
    <source>
        <strain evidence="1 2">DHC34</strain>
    </source>
</reference>
<proteinExistence type="predicted"/>
<protein>
    <submittedName>
        <fullName evidence="1">Uncharacterized protein</fullName>
    </submittedName>
</protein>
<evidence type="ECO:0000313" key="1">
    <source>
        <dbReference type="EMBL" id="RKP44664.1"/>
    </source>
</evidence>
<dbReference type="Proteomes" id="UP000270342">
    <property type="component" value="Unassembled WGS sequence"/>
</dbReference>
<name>A0A494X8Z7_9BURK</name>
<comment type="caution">
    <text evidence="1">The sequence shown here is derived from an EMBL/GenBank/DDBJ whole genome shotgun (WGS) entry which is preliminary data.</text>
</comment>
<accession>A0A494X8Z7</accession>
<dbReference type="AlphaFoldDB" id="A0A494X8Z7"/>
<dbReference type="EMBL" id="RBZU01000019">
    <property type="protein sequence ID" value="RKP44664.1"/>
    <property type="molecule type" value="Genomic_DNA"/>
</dbReference>
<evidence type="ECO:0000313" key="2">
    <source>
        <dbReference type="Proteomes" id="UP000270342"/>
    </source>
</evidence>